<dbReference type="InterPro" id="IPR050167">
    <property type="entry name" value="Ser_Thr_protein_kinase"/>
</dbReference>
<dbReference type="InterPro" id="IPR011009">
    <property type="entry name" value="Kinase-like_dom_sf"/>
</dbReference>
<dbReference type="GO" id="GO:0005524">
    <property type="term" value="F:ATP binding"/>
    <property type="evidence" value="ECO:0007669"/>
    <property type="project" value="InterPro"/>
</dbReference>
<dbReference type="Gene3D" id="1.10.510.10">
    <property type="entry name" value="Transferase(Phosphotransferase) domain 1"/>
    <property type="match status" value="1"/>
</dbReference>
<dbReference type="PANTHER" id="PTHR23257">
    <property type="entry name" value="SERINE-THREONINE PROTEIN KINASE"/>
    <property type="match status" value="1"/>
</dbReference>
<feature type="non-terminal residue" evidence="2">
    <location>
        <position position="1"/>
    </location>
</feature>
<dbReference type="PROSITE" id="PS50011">
    <property type="entry name" value="PROTEIN_KINASE_DOM"/>
    <property type="match status" value="1"/>
</dbReference>
<name>A0A0D0C5S2_9AGAR</name>
<reference evidence="2 3" key="1">
    <citation type="submission" date="2014-04" db="EMBL/GenBank/DDBJ databases">
        <title>Evolutionary Origins and Diversification of the Mycorrhizal Mutualists.</title>
        <authorList>
            <consortium name="DOE Joint Genome Institute"/>
            <consortium name="Mycorrhizal Genomics Consortium"/>
            <person name="Kohler A."/>
            <person name="Kuo A."/>
            <person name="Nagy L.G."/>
            <person name="Floudas D."/>
            <person name="Copeland A."/>
            <person name="Barry K.W."/>
            <person name="Cichocki N."/>
            <person name="Veneault-Fourrey C."/>
            <person name="LaButti K."/>
            <person name="Lindquist E.A."/>
            <person name="Lipzen A."/>
            <person name="Lundell T."/>
            <person name="Morin E."/>
            <person name="Murat C."/>
            <person name="Riley R."/>
            <person name="Ohm R."/>
            <person name="Sun H."/>
            <person name="Tunlid A."/>
            <person name="Henrissat B."/>
            <person name="Grigoriev I.V."/>
            <person name="Hibbett D.S."/>
            <person name="Martin F."/>
        </authorList>
    </citation>
    <scope>NUCLEOTIDE SEQUENCE [LARGE SCALE GENOMIC DNA]</scope>
    <source>
        <strain evidence="2 3">FD-317 M1</strain>
    </source>
</reference>
<dbReference type="Proteomes" id="UP000053593">
    <property type="component" value="Unassembled WGS sequence"/>
</dbReference>
<feature type="non-terminal residue" evidence="2">
    <location>
        <position position="88"/>
    </location>
</feature>
<dbReference type="GO" id="GO:0007165">
    <property type="term" value="P:signal transduction"/>
    <property type="evidence" value="ECO:0007669"/>
    <property type="project" value="TreeGrafter"/>
</dbReference>
<protein>
    <recommendedName>
        <fullName evidence="1">Protein kinase domain-containing protein</fullName>
    </recommendedName>
</protein>
<evidence type="ECO:0000313" key="3">
    <source>
        <dbReference type="Proteomes" id="UP000053593"/>
    </source>
</evidence>
<organism evidence="2 3">
    <name type="scientific">Collybiopsis luxurians FD-317 M1</name>
    <dbReference type="NCBI Taxonomy" id="944289"/>
    <lineage>
        <taxon>Eukaryota</taxon>
        <taxon>Fungi</taxon>
        <taxon>Dikarya</taxon>
        <taxon>Basidiomycota</taxon>
        <taxon>Agaricomycotina</taxon>
        <taxon>Agaricomycetes</taxon>
        <taxon>Agaricomycetidae</taxon>
        <taxon>Agaricales</taxon>
        <taxon>Marasmiineae</taxon>
        <taxon>Omphalotaceae</taxon>
        <taxon>Collybiopsis</taxon>
        <taxon>Collybiopsis luxurians</taxon>
    </lineage>
</organism>
<keyword evidence="3" id="KW-1185">Reference proteome</keyword>
<gene>
    <name evidence="2" type="ORF">GYMLUDRAFT_120260</name>
</gene>
<dbReference type="GO" id="GO:0005737">
    <property type="term" value="C:cytoplasm"/>
    <property type="evidence" value="ECO:0007669"/>
    <property type="project" value="TreeGrafter"/>
</dbReference>
<dbReference type="Pfam" id="PF07714">
    <property type="entry name" value="PK_Tyr_Ser-Thr"/>
    <property type="match status" value="1"/>
</dbReference>
<proteinExistence type="predicted"/>
<dbReference type="SUPFAM" id="SSF56112">
    <property type="entry name" value="Protein kinase-like (PK-like)"/>
    <property type="match status" value="1"/>
</dbReference>
<dbReference type="EMBL" id="KN834788">
    <property type="protein sequence ID" value="KIK57884.1"/>
    <property type="molecule type" value="Genomic_DNA"/>
</dbReference>
<dbReference type="InterPro" id="IPR001245">
    <property type="entry name" value="Ser-Thr/Tyr_kinase_cat_dom"/>
</dbReference>
<accession>A0A0D0C5S2</accession>
<dbReference type="AlphaFoldDB" id="A0A0D0C5S2"/>
<evidence type="ECO:0000259" key="1">
    <source>
        <dbReference type="PROSITE" id="PS50011"/>
    </source>
</evidence>
<sequence length="88" mass="10290">RWMAPEYVRQDGLTDPVLDHSPRDVYAFGCTMVEILTRNIPFYDRRTDAAVLLSLINGDRPAKPREIWYPEVVWHLTTNCWAEDPTAR</sequence>
<feature type="domain" description="Protein kinase" evidence="1">
    <location>
        <begin position="1"/>
        <end position="88"/>
    </location>
</feature>
<evidence type="ECO:0000313" key="2">
    <source>
        <dbReference type="EMBL" id="KIK57884.1"/>
    </source>
</evidence>
<dbReference type="InterPro" id="IPR000719">
    <property type="entry name" value="Prot_kinase_dom"/>
</dbReference>
<dbReference type="OrthoDB" id="346907at2759"/>
<dbReference type="GO" id="GO:0004672">
    <property type="term" value="F:protein kinase activity"/>
    <property type="evidence" value="ECO:0007669"/>
    <property type="project" value="InterPro"/>
</dbReference>
<dbReference type="HOGENOM" id="CLU_000288_7_26_1"/>